<keyword evidence="14" id="KW-1185">Reference proteome</keyword>
<evidence type="ECO:0000256" key="2">
    <source>
        <dbReference type="ARBA" id="ARBA00022723"/>
    </source>
</evidence>
<feature type="region of interest" description="Disordered" evidence="12">
    <location>
        <begin position="91"/>
        <end position="127"/>
    </location>
</feature>
<keyword evidence="2" id="KW-0479">Metal-binding</keyword>
<feature type="compositionally biased region" description="Low complexity" evidence="12">
    <location>
        <begin position="1007"/>
        <end position="1037"/>
    </location>
</feature>
<feature type="compositionally biased region" description="Low complexity" evidence="12">
    <location>
        <begin position="432"/>
        <end position="460"/>
    </location>
</feature>
<protein>
    <submittedName>
        <fullName evidence="15">Box A-binding factor isoform X2</fullName>
    </submittedName>
</protein>
<feature type="compositionally biased region" description="Gly residues" evidence="12">
    <location>
        <begin position="885"/>
        <end position="895"/>
    </location>
</feature>
<feature type="region of interest" description="Disordered" evidence="12">
    <location>
        <begin position="1"/>
        <end position="22"/>
    </location>
</feature>
<dbReference type="ExpressionAtlas" id="A0A6I8V6E5">
    <property type="expression patterns" value="baseline"/>
</dbReference>
<keyword evidence="3" id="KW-0677">Repeat</keyword>
<dbReference type="PROSITE" id="PS00344">
    <property type="entry name" value="GATA_ZN_FINGER_1"/>
    <property type="match status" value="2"/>
</dbReference>
<evidence type="ECO:0000313" key="14">
    <source>
        <dbReference type="Proteomes" id="UP000001819"/>
    </source>
</evidence>
<evidence type="ECO:0000256" key="7">
    <source>
        <dbReference type="ARBA" id="ARBA00023125"/>
    </source>
</evidence>
<dbReference type="SUPFAM" id="SSF57716">
    <property type="entry name" value="Glucocorticoid receptor-like (DNA-binding domain)"/>
    <property type="match status" value="2"/>
</dbReference>
<dbReference type="RefSeq" id="XP_003736856.3">
    <property type="nucleotide sequence ID" value="XM_003736808.3"/>
</dbReference>
<dbReference type="GO" id="GO:0000978">
    <property type="term" value="F:RNA polymerase II cis-regulatory region sequence-specific DNA binding"/>
    <property type="evidence" value="ECO:0007669"/>
    <property type="project" value="TreeGrafter"/>
</dbReference>
<evidence type="ECO:0000256" key="11">
    <source>
        <dbReference type="PROSITE-ProRule" id="PRU00094"/>
    </source>
</evidence>
<feature type="compositionally biased region" description="Low complexity" evidence="12">
    <location>
        <begin position="923"/>
        <end position="938"/>
    </location>
</feature>
<dbReference type="InterPro" id="IPR013088">
    <property type="entry name" value="Znf_NHR/GATA"/>
</dbReference>
<name>A0A6I8V6E5_DROPS</name>
<dbReference type="PANTHER" id="PTHR10071:SF281">
    <property type="entry name" value="BOX A-BINDING FACTOR-RELATED"/>
    <property type="match status" value="1"/>
</dbReference>
<feature type="compositionally biased region" description="Gly residues" evidence="12">
    <location>
        <begin position="618"/>
        <end position="629"/>
    </location>
</feature>
<evidence type="ECO:0000313" key="15">
    <source>
        <dbReference type="RefSeq" id="XP_003736856.3"/>
    </source>
</evidence>
<keyword evidence="4 11" id="KW-0863">Zinc-finger</keyword>
<dbReference type="GO" id="GO:0008270">
    <property type="term" value="F:zinc ion binding"/>
    <property type="evidence" value="ECO:0007669"/>
    <property type="project" value="UniProtKB-KW"/>
</dbReference>
<evidence type="ECO:0000256" key="8">
    <source>
        <dbReference type="ARBA" id="ARBA00023159"/>
    </source>
</evidence>
<dbReference type="GO" id="GO:0000122">
    <property type="term" value="P:negative regulation of transcription by RNA polymerase II"/>
    <property type="evidence" value="ECO:0007669"/>
    <property type="project" value="TreeGrafter"/>
</dbReference>
<feature type="compositionally biased region" description="Low complexity" evidence="12">
    <location>
        <begin position="945"/>
        <end position="986"/>
    </location>
</feature>
<feature type="compositionally biased region" description="Low complexity" evidence="12">
    <location>
        <begin position="118"/>
        <end position="127"/>
    </location>
</feature>
<feature type="compositionally biased region" description="Polar residues" evidence="12">
    <location>
        <begin position="994"/>
        <end position="1006"/>
    </location>
</feature>
<feature type="compositionally biased region" description="Low complexity" evidence="12">
    <location>
        <begin position="61"/>
        <end position="71"/>
    </location>
</feature>
<feature type="region of interest" description="Disordered" evidence="12">
    <location>
        <begin position="852"/>
        <end position="1076"/>
    </location>
</feature>
<feature type="domain" description="GATA-type" evidence="13">
    <location>
        <begin position="807"/>
        <end position="860"/>
    </location>
</feature>
<feature type="compositionally biased region" description="Low complexity" evidence="12">
    <location>
        <begin position="540"/>
        <end position="589"/>
    </location>
</feature>
<dbReference type="Pfam" id="PF00320">
    <property type="entry name" value="GATA"/>
    <property type="match status" value="2"/>
</dbReference>
<keyword evidence="9" id="KW-0804">Transcription</keyword>
<evidence type="ECO:0000259" key="13">
    <source>
        <dbReference type="PROSITE" id="PS50114"/>
    </source>
</evidence>
<gene>
    <name evidence="15" type="primary">srp</name>
</gene>
<evidence type="ECO:0000256" key="1">
    <source>
        <dbReference type="ARBA" id="ARBA00004123"/>
    </source>
</evidence>
<feature type="region of interest" description="Disordered" evidence="12">
    <location>
        <begin position="1090"/>
        <end position="1109"/>
    </location>
</feature>
<dbReference type="GO" id="GO:0005634">
    <property type="term" value="C:nucleus"/>
    <property type="evidence" value="ECO:0007669"/>
    <property type="project" value="UniProtKB-SubCell"/>
</dbReference>
<dbReference type="Proteomes" id="UP000001819">
    <property type="component" value="Chromosome 2"/>
</dbReference>
<dbReference type="SMART" id="SM00401">
    <property type="entry name" value="ZnF_GATA"/>
    <property type="match status" value="2"/>
</dbReference>
<feature type="region of interest" description="Disordered" evidence="12">
    <location>
        <begin position="1135"/>
        <end position="1157"/>
    </location>
</feature>
<feature type="region of interest" description="Disordered" evidence="12">
    <location>
        <begin position="177"/>
        <end position="202"/>
    </location>
</feature>
<dbReference type="PRINTS" id="PR00619">
    <property type="entry name" value="GATAZNFINGER"/>
</dbReference>
<dbReference type="GO" id="GO:0045165">
    <property type="term" value="P:cell fate commitment"/>
    <property type="evidence" value="ECO:0007669"/>
    <property type="project" value="TreeGrafter"/>
</dbReference>
<dbReference type="PROSITE" id="PS50114">
    <property type="entry name" value="GATA_ZN_FINGER_2"/>
    <property type="match status" value="2"/>
</dbReference>
<evidence type="ECO:0000256" key="5">
    <source>
        <dbReference type="ARBA" id="ARBA00022833"/>
    </source>
</evidence>
<evidence type="ECO:0000256" key="6">
    <source>
        <dbReference type="ARBA" id="ARBA00023015"/>
    </source>
</evidence>
<feature type="compositionally biased region" description="Low complexity" evidence="12">
    <location>
        <begin position="91"/>
        <end position="110"/>
    </location>
</feature>
<evidence type="ECO:0000256" key="9">
    <source>
        <dbReference type="ARBA" id="ARBA00023163"/>
    </source>
</evidence>
<feature type="domain" description="GATA-type" evidence="13">
    <location>
        <begin position="753"/>
        <end position="808"/>
    </location>
</feature>
<dbReference type="Gene3D" id="3.30.50.10">
    <property type="entry name" value="Erythroid Transcription Factor GATA-1, subunit A"/>
    <property type="match status" value="2"/>
</dbReference>
<feature type="region of interest" description="Disordered" evidence="12">
    <location>
        <begin position="36"/>
        <end position="71"/>
    </location>
</feature>
<feature type="region of interest" description="Disordered" evidence="12">
    <location>
        <begin position="432"/>
        <end position="485"/>
    </location>
</feature>
<feature type="compositionally biased region" description="Low complexity" evidence="12">
    <location>
        <begin position="1093"/>
        <end position="1105"/>
    </location>
</feature>
<evidence type="ECO:0000256" key="12">
    <source>
        <dbReference type="SAM" id="MobiDB-lite"/>
    </source>
</evidence>
<keyword evidence="7" id="KW-0238">DNA-binding</keyword>
<dbReference type="InterPro" id="IPR039355">
    <property type="entry name" value="Transcription_factor_GATA"/>
</dbReference>
<proteinExistence type="predicted"/>
<accession>A0A6I8V6E5</accession>
<dbReference type="GO" id="GO:0000981">
    <property type="term" value="F:DNA-binding transcription factor activity, RNA polymerase II-specific"/>
    <property type="evidence" value="ECO:0007669"/>
    <property type="project" value="TreeGrafter"/>
</dbReference>
<dbReference type="Bgee" id="FBgn0247604">
    <property type="expression patterns" value="Expressed in adult organism and 3 other cell types or tissues"/>
</dbReference>
<dbReference type="FunFam" id="3.30.50.10:FF:000032">
    <property type="entry name" value="Transcription factor GATA-3"/>
    <property type="match status" value="1"/>
</dbReference>
<reference evidence="15" key="2">
    <citation type="submission" date="2025-08" db="UniProtKB">
        <authorList>
            <consortium name="RefSeq"/>
        </authorList>
    </citation>
    <scope>IDENTIFICATION</scope>
    <source>
        <strain evidence="15">MV-25-SWS-2005</strain>
        <tissue evidence="15">Whole body</tissue>
    </source>
</reference>
<feature type="compositionally biased region" description="Low complexity" evidence="12">
    <location>
        <begin position="469"/>
        <end position="485"/>
    </location>
</feature>
<dbReference type="KEGG" id="dpo:6897840"/>
<feature type="compositionally biased region" description="Polar residues" evidence="12">
    <location>
        <begin position="40"/>
        <end position="52"/>
    </location>
</feature>
<dbReference type="GO" id="GO:0045944">
    <property type="term" value="P:positive regulation of transcription by RNA polymerase II"/>
    <property type="evidence" value="ECO:0007669"/>
    <property type="project" value="TreeGrafter"/>
</dbReference>
<evidence type="ECO:0000256" key="4">
    <source>
        <dbReference type="ARBA" id="ARBA00022771"/>
    </source>
</evidence>
<feature type="compositionally biased region" description="Low complexity" evidence="12">
    <location>
        <begin position="1054"/>
        <end position="1076"/>
    </location>
</feature>
<evidence type="ECO:0000256" key="10">
    <source>
        <dbReference type="ARBA" id="ARBA00023242"/>
    </source>
</evidence>
<dbReference type="InterPro" id="IPR000679">
    <property type="entry name" value="Znf_GATA"/>
</dbReference>
<feature type="compositionally biased region" description="Basic and acidic residues" evidence="12">
    <location>
        <begin position="1"/>
        <end position="13"/>
    </location>
</feature>
<keyword evidence="8" id="KW-0010">Activator</keyword>
<sequence length="1295" mass="139027">MTKITKPKDKEKAPPTPARASTNLLANAAKMKITKALANAKTQQQNKQGRASTATKETKETAATGSNATTTTTTAVVPAAALKETAIAAVPTETEPTTAAETETETVAAAADDDDNEAATTSTSATNLSSFESARLQAHTSVAAKLTNETVTTSDTATATATTAVLALESTASATAVTVEIERDPNRVNNGTQESNASESVDNKIKVINYAHQQQQQIYEHQQQQQQQQQQHQEQFLSQQLIQEQQHQEQLQQQEQHWLAYDLTSGSAAAAAAAAAVQAVQAVDQKPPDLYALAASHHHFFGHLSYPPPHPPAQLYEHYQSITGASTDPSIMRNNFALYSVYGGGGGGSAGGVGAGGMLTHDHVVAAAAAAANAHNTPNIDEVIQDTLKDECFDDGHSTSYHMLTSVSDLHSLKDPSPTIYSLTHQQQQQQLQQQLYHHQQQQQQQQQQQHLQQQQQQHQQQHHHHNNSASSVGGDSPSSSSHALSTLQSFTQLTSAGHRDSLSPEQHGGYFSPSLQTTSSVYAGPLLTQAANGMQYGMQSPSHAHAHLQQQQQHPHQQQQHPHQQHNPHQQQQQQQLHQHHNSSSSSPGPVGLASGTTVNGSGLLDDGYGSPKSSHSGGGGGGSGGGTLPAFQRIASATSGYGNGVANGSSVVSGAERSAGYASLANYRTQSDAWTGHYEPISYAAATASGVQTQLGGGLGGAGVIRNGREIYAANAAAAAAVDGAAGRVDPGSYLTASASLSATFFDADYFTEGRECVNCGAIQTPLWRRDNTGHYLCNACGLYMKMNGMNRPLIKQPRRLSASKRNGLSCSNCLTTYTSLWRRNPAGEPVCNACGLYFKLHSVTRPLAMKKDTIQKRKRKPKGTKSEKSKKMKMALNANIEGGSGNGAGSAGSGSHNVGLSLDVNEDMKPYMPYTTTTSQHHQQQQQQQQSQQQQQHHHQLIADQQQHSSAASSPHSMASSSLSPSATSHSHSHQQQQQQQHQLCSGLDMSPTSPYQMSPINMQQQQHSSHQQQQQSCSMQQHSPSTPTSSTASIYNTPSPTHHHQHSIHNNNNNNNSTLFNNNNNNNSSNENNTKIIQKYLQAQQLSANSNNSNSNSGSGSSDHHLLAHLNANSITTATLAAAAAATIKPEATSSTATATVTGSTPTTASSTLSSLSLSNSNIISLQNPYQQLGLGPQAMALSKPGGRAASPLYYITEDEQHIKLEQIEHQHHQEHQHSHQQHQGELMLSRSGSLDEHYELAAFQLQQQELRLQQSLLHEQQVASYAMQAKQLQELERKYGVDRETVVKME</sequence>
<keyword evidence="6" id="KW-0805">Transcription regulation</keyword>
<evidence type="ECO:0000256" key="3">
    <source>
        <dbReference type="ARBA" id="ARBA00022737"/>
    </source>
</evidence>
<comment type="subcellular location">
    <subcellularLocation>
        <location evidence="1">Nucleus</location>
    </subcellularLocation>
</comment>
<feature type="compositionally biased region" description="Polar residues" evidence="12">
    <location>
        <begin position="187"/>
        <end position="200"/>
    </location>
</feature>
<organism evidence="14 15">
    <name type="scientific">Drosophila pseudoobscura pseudoobscura</name>
    <name type="common">Fruit fly</name>
    <dbReference type="NCBI Taxonomy" id="46245"/>
    <lineage>
        <taxon>Eukaryota</taxon>
        <taxon>Metazoa</taxon>
        <taxon>Ecdysozoa</taxon>
        <taxon>Arthropoda</taxon>
        <taxon>Hexapoda</taxon>
        <taxon>Insecta</taxon>
        <taxon>Pterygota</taxon>
        <taxon>Neoptera</taxon>
        <taxon>Endopterygota</taxon>
        <taxon>Diptera</taxon>
        <taxon>Brachycera</taxon>
        <taxon>Muscomorpha</taxon>
        <taxon>Ephydroidea</taxon>
        <taxon>Drosophilidae</taxon>
        <taxon>Drosophila</taxon>
        <taxon>Sophophora</taxon>
    </lineage>
</organism>
<dbReference type="FunFam" id="3.30.50.10:FF:000001">
    <property type="entry name" value="GATA transcription factor (GATAd)"/>
    <property type="match status" value="1"/>
</dbReference>
<reference evidence="14" key="1">
    <citation type="submission" date="2024-06" db="UniProtKB">
        <authorList>
            <consortium name="RefSeq"/>
        </authorList>
    </citation>
    <scope>NUCLEOTIDE SEQUENCE [LARGE SCALE GENOMIC DNA]</scope>
    <source>
        <strain evidence="14">MV2-25</strain>
    </source>
</reference>
<dbReference type="CDD" id="cd00202">
    <property type="entry name" value="ZnF_GATA"/>
    <property type="match status" value="2"/>
</dbReference>
<keyword evidence="5" id="KW-0862">Zinc</keyword>
<feature type="region of interest" description="Disordered" evidence="12">
    <location>
        <begin position="537"/>
        <end position="629"/>
    </location>
</feature>
<dbReference type="PANTHER" id="PTHR10071">
    <property type="entry name" value="TRANSCRIPTION FACTOR GATA FAMILY MEMBER"/>
    <property type="match status" value="1"/>
</dbReference>
<keyword evidence="10" id="KW-0539">Nucleus</keyword>